<dbReference type="OrthoDB" id="253611at2"/>
<dbReference type="AlphaFoldDB" id="A0A517Z5X2"/>
<dbReference type="EMBL" id="CP036275">
    <property type="protein sequence ID" value="QDU37844.1"/>
    <property type="molecule type" value="Genomic_DNA"/>
</dbReference>
<dbReference type="Proteomes" id="UP000320496">
    <property type="component" value="Chromosome"/>
</dbReference>
<feature type="signal peptide" evidence="1">
    <location>
        <begin position="1"/>
        <end position="27"/>
    </location>
</feature>
<feature type="chain" id="PRO_5022184072" description="Methane oxygenase PmoA" evidence="1">
    <location>
        <begin position="28"/>
        <end position="331"/>
    </location>
</feature>
<sequence precursor="true">MTCRLPRLLFAVTGAALLAFSSAPAPAADAAFEWKDNPEKGVCNLYYGDQPVLQYFYTVDESTDEAAFDTAKVFHHVYGPGSDDLITKGPGGKFPHHRGMYVGWNKTTFDGRTEDFWHCRKGERLRHVRFEELEAGDKSATMTAVISWNDSDGKPVIEEHRTVEVRKLPVDAQPGYGWQIDWSTTLHSKRGKITLKGDRQHAGFQYRAAQYVAEANNATYVRPEGHPQQPAPYQVDDRKEPNKHVDLGWLAMTYELNGKRYTIEYMESPETPSPSRYSERPYGRFGAFFEAEITEDEPLEMTYRVNVVPGPTPSQATIQNRYEAFTHSLEG</sequence>
<reference evidence="2 3" key="1">
    <citation type="submission" date="2019-02" db="EMBL/GenBank/DDBJ databases">
        <title>Deep-cultivation of Planctomycetes and their phenomic and genomic characterization uncovers novel biology.</title>
        <authorList>
            <person name="Wiegand S."/>
            <person name="Jogler M."/>
            <person name="Boedeker C."/>
            <person name="Pinto D."/>
            <person name="Vollmers J."/>
            <person name="Rivas-Marin E."/>
            <person name="Kohn T."/>
            <person name="Peeters S.H."/>
            <person name="Heuer A."/>
            <person name="Rast P."/>
            <person name="Oberbeckmann S."/>
            <person name="Bunk B."/>
            <person name="Jeske O."/>
            <person name="Meyerdierks A."/>
            <person name="Storesund J.E."/>
            <person name="Kallscheuer N."/>
            <person name="Luecker S."/>
            <person name="Lage O.M."/>
            <person name="Pohl T."/>
            <person name="Merkel B.J."/>
            <person name="Hornburger P."/>
            <person name="Mueller R.-W."/>
            <person name="Bruemmer F."/>
            <person name="Labrenz M."/>
            <person name="Spormann A.M."/>
            <person name="Op den Camp H."/>
            <person name="Overmann J."/>
            <person name="Amann R."/>
            <person name="Jetten M.S.M."/>
            <person name="Mascher T."/>
            <person name="Medema M.H."/>
            <person name="Devos D.P."/>
            <person name="Kaster A.-K."/>
            <person name="Ovreas L."/>
            <person name="Rohde M."/>
            <person name="Galperin M.Y."/>
            <person name="Jogler C."/>
        </authorList>
    </citation>
    <scope>NUCLEOTIDE SEQUENCE [LARGE SCALE GENOMIC DNA]</scope>
    <source>
        <strain evidence="2 3">Mal4</strain>
    </source>
</reference>
<evidence type="ECO:0000313" key="3">
    <source>
        <dbReference type="Proteomes" id="UP000320496"/>
    </source>
</evidence>
<keyword evidence="3" id="KW-1185">Reference proteome</keyword>
<dbReference type="KEGG" id="mri:Mal4_21610"/>
<accession>A0A517Z5X2</accession>
<name>A0A517Z5X2_9PLAN</name>
<evidence type="ECO:0000313" key="2">
    <source>
        <dbReference type="EMBL" id="QDU37844.1"/>
    </source>
</evidence>
<evidence type="ECO:0000256" key="1">
    <source>
        <dbReference type="SAM" id="SignalP"/>
    </source>
</evidence>
<gene>
    <name evidence="2" type="ORF">Mal4_21610</name>
</gene>
<evidence type="ECO:0008006" key="4">
    <source>
        <dbReference type="Google" id="ProtNLM"/>
    </source>
</evidence>
<dbReference type="Pfam" id="PF14100">
    <property type="entry name" value="DUF6807"/>
    <property type="match status" value="1"/>
</dbReference>
<organism evidence="2 3">
    <name type="scientific">Maioricimonas rarisocia</name>
    <dbReference type="NCBI Taxonomy" id="2528026"/>
    <lineage>
        <taxon>Bacteria</taxon>
        <taxon>Pseudomonadati</taxon>
        <taxon>Planctomycetota</taxon>
        <taxon>Planctomycetia</taxon>
        <taxon>Planctomycetales</taxon>
        <taxon>Planctomycetaceae</taxon>
        <taxon>Maioricimonas</taxon>
    </lineage>
</organism>
<dbReference type="RefSeq" id="WP_145369089.1">
    <property type="nucleotide sequence ID" value="NZ_CP036275.1"/>
</dbReference>
<dbReference type="InterPro" id="IPR029475">
    <property type="entry name" value="DUF6807"/>
</dbReference>
<proteinExistence type="predicted"/>
<protein>
    <recommendedName>
        <fullName evidence="4">Methane oxygenase PmoA</fullName>
    </recommendedName>
</protein>
<keyword evidence="1" id="KW-0732">Signal</keyword>